<comment type="caution">
    <text evidence="3">The sequence shown here is derived from an EMBL/GenBank/DDBJ whole genome shotgun (WGS) entry which is preliminary data.</text>
</comment>
<keyword evidence="1" id="KW-0129">CBS domain</keyword>
<dbReference type="InterPro" id="IPR046342">
    <property type="entry name" value="CBS_dom_sf"/>
</dbReference>
<evidence type="ECO:0000313" key="3">
    <source>
        <dbReference type="EMBL" id="PHH98810.1"/>
    </source>
</evidence>
<dbReference type="PROSITE" id="PS51371">
    <property type="entry name" value="CBS"/>
    <property type="match status" value="1"/>
</dbReference>
<name>A0A2C6B3Q2_FUSNP</name>
<dbReference type="Gene3D" id="3.10.580.10">
    <property type="entry name" value="CBS-domain"/>
    <property type="match status" value="1"/>
</dbReference>
<accession>A0A2C6B3Q2</accession>
<dbReference type="Proteomes" id="UP000223525">
    <property type="component" value="Unassembled WGS sequence"/>
</dbReference>
<organism evidence="3 4">
    <name type="scientific">Fusobacterium nucleatum subsp. polymorphum</name>
    <name type="common">Fusobacterium polymorphum</name>
    <dbReference type="NCBI Taxonomy" id="76857"/>
    <lineage>
        <taxon>Bacteria</taxon>
        <taxon>Fusobacteriati</taxon>
        <taxon>Fusobacteriota</taxon>
        <taxon>Fusobacteriia</taxon>
        <taxon>Fusobacteriales</taxon>
        <taxon>Fusobacteriaceae</taxon>
        <taxon>Fusobacterium</taxon>
    </lineage>
</organism>
<dbReference type="AlphaFoldDB" id="A0A2C6B3Q2"/>
<evidence type="ECO:0000256" key="1">
    <source>
        <dbReference type="PROSITE-ProRule" id="PRU00703"/>
    </source>
</evidence>
<evidence type="ECO:0000313" key="4">
    <source>
        <dbReference type="Proteomes" id="UP000223525"/>
    </source>
</evidence>
<feature type="domain" description="CBS" evidence="2">
    <location>
        <begin position="98"/>
        <end position="156"/>
    </location>
</feature>
<dbReference type="EMBL" id="NIRK01000001">
    <property type="protein sequence ID" value="PHH98810.1"/>
    <property type="molecule type" value="Genomic_DNA"/>
</dbReference>
<dbReference type="InterPro" id="IPR000644">
    <property type="entry name" value="CBS_dom"/>
</dbReference>
<reference evidence="3 4" key="1">
    <citation type="submission" date="2017-06" db="EMBL/GenBank/DDBJ databases">
        <title>Draft genome sequence of Fusobacterium nucleatum subsp. polymorphum KCOM 1248 (=ChDC F113).</title>
        <authorList>
            <person name="Kook J.-K."/>
            <person name="Park S.-N."/>
            <person name="Lim Y.K."/>
            <person name="Roh H."/>
        </authorList>
    </citation>
    <scope>NUCLEOTIDE SEQUENCE [LARGE SCALE GENOMIC DNA]</scope>
    <source>
        <strain evidence="4">KCOM 1248 (ChDC F113)</strain>
    </source>
</reference>
<dbReference type="SUPFAM" id="SSF54631">
    <property type="entry name" value="CBS-domain pair"/>
    <property type="match status" value="1"/>
</dbReference>
<sequence length="232" mass="27207">MKDSISIFRELCSKFENAVRVKYSLDDTQKVFSQFSNKKENKKFKKDIEVIRNIRNLLSHVDCKIEGKSAIEINENIIEKFKEIISCLENPPLVTSRYITEMFVVDLEEKLGKLIKTMNEKKISHVPVLDKDKKLIGVFSENTIFSKLSDDEIIEIGKEYKVKDYEKYIKLENHSSEYFDFVKRNEKLASAQNLFNKSIKKDKKLVMLFVTENGKKTEKILGIITPWDLFDM</sequence>
<proteinExistence type="predicted"/>
<evidence type="ECO:0000259" key="2">
    <source>
        <dbReference type="PROSITE" id="PS51371"/>
    </source>
</evidence>
<dbReference type="RefSeq" id="WP_099002521.1">
    <property type="nucleotide sequence ID" value="NZ_CP077158.1"/>
</dbReference>
<gene>
    <name evidence="3" type="ORF">CA836_03095</name>
</gene>
<dbReference type="Pfam" id="PF00571">
    <property type="entry name" value="CBS"/>
    <property type="match status" value="1"/>
</dbReference>
<protein>
    <recommendedName>
        <fullName evidence="2">CBS domain-containing protein</fullName>
    </recommendedName>
</protein>